<dbReference type="Proteomes" id="UP001595640">
    <property type="component" value="Unassembled WGS sequence"/>
</dbReference>
<keyword evidence="2" id="KW-0479">Metal-binding</keyword>
<dbReference type="SUPFAM" id="SSF56529">
    <property type="entry name" value="FAH"/>
    <property type="match status" value="1"/>
</dbReference>
<dbReference type="GO" id="GO:0016787">
    <property type="term" value="F:hydrolase activity"/>
    <property type="evidence" value="ECO:0007669"/>
    <property type="project" value="UniProtKB-KW"/>
</dbReference>
<dbReference type="PANTHER" id="PTHR42796:SF7">
    <property type="entry name" value="2-DEHYDRO-3-DEOXY-D-ARABINONATE DEHYDRATASE"/>
    <property type="match status" value="1"/>
</dbReference>
<gene>
    <name evidence="4" type="ORF">ACFOEI_08315</name>
</gene>
<dbReference type="InterPro" id="IPR036663">
    <property type="entry name" value="Fumarylacetoacetase_C_sf"/>
</dbReference>
<comment type="caution">
    <text evidence="4">The sequence shown here is derived from an EMBL/GenBank/DDBJ whole genome shotgun (WGS) entry which is preliminary data.</text>
</comment>
<accession>A0ABV7M0N2</accession>
<reference evidence="5" key="1">
    <citation type="journal article" date="2019" name="Int. J. Syst. Evol. Microbiol.">
        <title>The Global Catalogue of Microorganisms (GCM) 10K type strain sequencing project: providing services to taxonomists for standard genome sequencing and annotation.</title>
        <authorList>
            <consortium name="The Broad Institute Genomics Platform"/>
            <consortium name="The Broad Institute Genome Sequencing Center for Infectious Disease"/>
            <person name="Wu L."/>
            <person name="Ma J."/>
        </authorList>
    </citation>
    <scope>NUCLEOTIDE SEQUENCE [LARGE SCALE GENOMIC DNA]</scope>
    <source>
        <strain evidence="5">KCTC 12847</strain>
    </source>
</reference>
<dbReference type="InterPro" id="IPR051121">
    <property type="entry name" value="FAH"/>
</dbReference>
<dbReference type="PANTHER" id="PTHR42796">
    <property type="entry name" value="FUMARYLACETOACETATE HYDROLASE DOMAIN-CONTAINING PROTEIN 2A-RELATED"/>
    <property type="match status" value="1"/>
</dbReference>
<evidence type="ECO:0000256" key="1">
    <source>
        <dbReference type="ARBA" id="ARBA00010211"/>
    </source>
</evidence>
<keyword evidence="4" id="KW-0378">Hydrolase</keyword>
<evidence type="ECO:0000313" key="4">
    <source>
        <dbReference type="EMBL" id="MFC3292075.1"/>
    </source>
</evidence>
<keyword evidence="5" id="KW-1185">Reference proteome</keyword>
<evidence type="ECO:0000313" key="5">
    <source>
        <dbReference type="Proteomes" id="UP001595640"/>
    </source>
</evidence>
<comment type="similarity">
    <text evidence="1">Belongs to the FAH family.</text>
</comment>
<dbReference type="RefSeq" id="WP_019017525.1">
    <property type="nucleotide sequence ID" value="NZ_BMXD01000003.1"/>
</dbReference>
<dbReference type="Gene3D" id="3.90.850.10">
    <property type="entry name" value="Fumarylacetoacetase-like, C-terminal domain"/>
    <property type="match status" value="1"/>
</dbReference>
<evidence type="ECO:0000259" key="3">
    <source>
        <dbReference type="Pfam" id="PF01557"/>
    </source>
</evidence>
<proteinExistence type="inferred from homology"/>
<dbReference type="Pfam" id="PF01557">
    <property type="entry name" value="FAA_hydrolase"/>
    <property type="match status" value="1"/>
</dbReference>
<name>A0ABV7M0N2_9GAMM</name>
<dbReference type="InterPro" id="IPR011234">
    <property type="entry name" value="Fumarylacetoacetase-like_C"/>
</dbReference>
<protein>
    <submittedName>
        <fullName evidence="4">Fumarylacetoacetate hydrolase family protein</fullName>
    </submittedName>
</protein>
<organism evidence="4 5">
    <name type="scientific">Modicisalibacter luteus</name>
    <dbReference type="NCBI Taxonomy" id="453962"/>
    <lineage>
        <taxon>Bacteria</taxon>
        <taxon>Pseudomonadati</taxon>
        <taxon>Pseudomonadota</taxon>
        <taxon>Gammaproteobacteria</taxon>
        <taxon>Oceanospirillales</taxon>
        <taxon>Halomonadaceae</taxon>
        <taxon>Modicisalibacter</taxon>
    </lineage>
</organism>
<feature type="domain" description="Fumarylacetoacetase-like C-terminal" evidence="3">
    <location>
        <begin position="221"/>
        <end position="364"/>
    </location>
</feature>
<sequence length="391" mass="42558">MPLQPASRYLPEDLNRALLVGRVWRVTPHEGPAIVAIRQGEVIDLSRHVETMADLLEHSDAAGLVASAEGESLGRVETLIENSLAEPARPPFLLAPCDVQAIKACGVTFAVSMLERVIEEQAGGDASRASELRHELQSLIGTDLSLIKPGSEEAMTLKKELQTRGGWSQYMEVGIGPDAEVFTKSQPLSSVGFGQRVGLHPASKWNNPEPEIVLAVDGNGQVRGAALGNDVNLRDIEGRSALLLGKAKDNNASCSVGPFIRLFDEHFTIDTVRQAHVTLRIDGEDDGFLLEDGSDMRQISRDPLDLVAQTHGAHHQYPDGFMLFLGTMFSPILDRDGEGQGFTHHIGDTVTIATPALGALVNRVDHSDRLPPWTFGIRQLYRHLAQRKSAE</sequence>
<dbReference type="EMBL" id="JBHRUH010000012">
    <property type="protein sequence ID" value="MFC3292075.1"/>
    <property type="molecule type" value="Genomic_DNA"/>
</dbReference>
<evidence type="ECO:0000256" key="2">
    <source>
        <dbReference type="ARBA" id="ARBA00022723"/>
    </source>
</evidence>